<dbReference type="OMA" id="GVRYFWV"/>
<proteinExistence type="inferred from homology"/>
<dbReference type="CDD" id="cd03784">
    <property type="entry name" value="GT1_Gtf-like"/>
    <property type="match status" value="1"/>
</dbReference>
<dbReference type="GO" id="GO:0016114">
    <property type="term" value="P:terpenoid biosynthetic process"/>
    <property type="evidence" value="ECO:0007669"/>
    <property type="project" value="UniProtKB-UniPathway"/>
</dbReference>
<keyword evidence="4" id="KW-0414">Isoprene biosynthesis</keyword>
<dbReference type="InterPro" id="IPR002213">
    <property type="entry name" value="UDP_glucos_trans"/>
</dbReference>
<evidence type="ECO:0000256" key="4">
    <source>
        <dbReference type="ARBA" id="ARBA00023229"/>
    </source>
</evidence>
<dbReference type="GO" id="GO:0080044">
    <property type="term" value="F:quercetin 7-O-glucosyltransferase activity"/>
    <property type="evidence" value="ECO:0007669"/>
    <property type="project" value="TreeGrafter"/>
</dbReference>
<dbReference type="UniPathway" id="UPA00213"/>
<comment type="caution">
    <text evidence="5">The sequence shown here is derived from an EMBL/GenBank/DDBJ whole genome shotgun (WGS) entry which is preliminary data.</text>
</comment>
<evidence type="ECO:0000256" key="1">
    <source>
        <dbReference type="ARBA" id="ARBA00004721"/>
    </source>
</evidence>
<evidence type="ECO:0000313" key="5">
    <source>
        <dbReference type="EMBL" id="KZM94982.1"/>
    </source>
</evidence>
<dbReference type="Gramene" id="KZM94982">
    <property type="protein sequence ID" value="KZM94982"/>
    <property type="gene ID" value="DCAR_018224"/>
</dbReference>
<comment type="similarity">
    <text evidence="2">Belongs to the UDP-glycosyltransferase family.</text>
</comment>
<evidence type="ECO:0000256" key="3">
    <source>
        <dbReference type="ARBA" id="ARBA00022679"/>
    </source>
</evidence>
<dbReference type="PANTHER" id="PTHR11926">
    <property type="entry name" value="GLUCOSYL/GLUCURONOSYL TRANSFERASES"/>
    <property type="match status" value="1"/>
</dbReference>
<dbReference type="Pfam" id="PF00201">
    <property type="entry name" value="UDPGT"/>
    <property type="match status" value="1"/>
</dbReference>
<evidence type="ECO:0000256" key="2">
    <source>
        <dbReference type="ARBA" id="ARBA00009995"/>
    </source>
</evidence>
<dbReference type="SUPFAM" id="SSF53756">
    <property type="entry name" value="UDP-Glycosyltransferase/glycogen phosphorylase"/>
    <property type="match status" value="1"/>
</dbReference>
<dbReference type="OrthoDB" id="5835829at2759"/>
<dbReference type="Gene3D" id="3.40.50.2000">
    <property type="entry name" value="Glycogen Phosphorylase B"/>
    <property type="match status" value="2"/>
</dbReference>
<dbReference type="AlphaFoldDB" id="A0A162A233"/>
<dbReference type="EMBL" id="LNRQ01000005">
    <property type="protein sequence ID" value="KZM94982.1"/>
    <property type="molecule type" value="Genomic_DNA"/>
</dbReference>
<reference evidence="5" key="1">
    <citation type="journal article" date="2016" name="Nat. Genet.">
        <title>A high-quality carrot genome assembly provides new insights into carotenoid accumulation and asterid genome evolution.</title>
        <authorList>
            <person name="Iorizzo M."/>
            <person name="Ellison S."/>
            <person name="Senalik D."/>
            <person name="Zeng P."/>
            <person name="Satapoomin P."/>
            <person name="Huang J."/>
            <person name="Bowman M."/>
            <person name="Iovene M."/>
            <person name="Sanseverino W."/>
            <person name="Cavagnaro P."/>
            <person name="Yildiz M."/>
            <person name="Macko-Podgorni A."/>
            <person name="Moranska E."/>
            <person name="Grzebelus E."/>
            <person name="Grzebelus D."/>
            <person name="Ashrafi H."/>
            <person name="Zheng Z."/>
            <person name="Cheng S."/>
            <person name="Spooner D."/>
            <person name="Van Deynze A."/>
            <person name="Simon P."/>
        </authorList>
    </citation>
    <scope>NUCLEOTIDE SEQUENCE [LARGE SCALE GENOMIC DNA]</scope>
    <source>
        <tissue evidence="5">Leaf</tissue>
    </source>
</reference>
<keyword evidence="3" id="KW-0808">Transferase</keyword>
<organism evidence="5">
    <name type="scientific">Daucus carota subsp. sativus</name>
    <name type="common">Carrot</name>
    <dbReference type="NCBI Taxonomy" id="79200"/>
    <lineage>
        <taxon>Eukaryota</taxon>
        <taxon>Viridiplantae</taxon>
        <taxon>Streptophyta</taxon>
        <taxon>Embryophyta</taxon>
        <taxon>Tracheophyta</taxon>
        <taxon>Spermatophyta</taxon>
        <taxon>Magnoliopsida</taxon>
        <taxon>eudicotyledons</taxon>
        <taxon>Gunneridae</taxon>
        <taxon>Pentapetalae</taxon>
        <taxon>asterids</taxon>
        <taxon>campanulids</taxon>
        <taxon>Apiales</taxon>
        <taxon>Apiaceae</taxon>
        <taxon>Apioideae</taxon>
        <taxon>Scandiceae</taxon>
        <taxon>Daucinae</taxon>
        <taxon>Daucus</taxon>
        <taxon>Daucus sect. Daucus</taxon>
    </lineage>
</organism>
<protein>
    <recommendedName>
        <fullName evidence="6">UDP-glycosyltransferase</fullName>
    </recommendedName>
</protein>
<dbReference type="GO" id="GO:0080043">
    <property type="term" value="F:quercetin 3-O-glucosyltransferase activity"/>
    <property type="evidence" value="ECO:0007669"/>
    <property type="project" value="TreeGrafter"/>
</dbReference>
<accession>A0A162A233</accession>
<sequence length="474" mass="52872">MGSTSGDSPPSIQRRAVAIAYPGRGHINPMMNFCIQLASKQPDWLITFVVTEEWLGFLSSETGLPPNISFGTIPNVLPSELVRAADHSGFYKAILTKMEEPVECLIRQLDSRPLVIIYDYFLSWVPGLGNKRNIPVAALSPMSARMFSMFMHHHLLVQNGDLPVHNMSVCALSPHFDLNSIKEQGENEVDYIPGVPSTRVLDLPSSFHESGQAILPGILEAMSMVKETQCILFTSFYELEQQTIDALRAELSMPVYVIGPAIPDFKLKQNLSTNIDAPHYIKWLDNQPNNSVLYISQGSFLSVSSVQLDEIVAGVLDSGVRYFWVTKTEASRVSGEKGLVVPWCDQLRVLCHPSVGGFWSHCGWNSTKEGVFAGVPMLTFPIIFDQNMNSNAIVDDWKTGWRVKRSTAVEKLVTRNEIAGLVKRFMDLESEEGKMMRKRVKELEEIARQATAEGGSSENDIDAFIQDILESDRD</sequence>
<comment type="pathway">
    <text evidence="1">Secondary metabolite biosynthesis; terpenoid biosynthesis.</text>
</comment>
<dbReference type="FunFam" id="3.40.50.2000:FF:000138">
    <property type="entry name" value="Glycosyltransferase"/>
    <property type="match status" value="1"/>
</dbReference>
<dbReference type="PANTHER" id="PTHR11926:SF1395">
    <property type="entry name" value="GLYCOSYLTRANSFERASE"/>
    <property type="match status" value="1"/>
</dbReference>
<evidence type="ECO:0008006" key="6">
    <source>
        <dbReference type="Google" id="ProtNLM"/>
    </source>
</evidence>
<name>A0A162A233_DAUCS</name>
<gene>
    <name evidence="5" type="ORF">DCAR_018224</name>
</gene>